<dbReference type="Pfam" id="PF13181">
    <property type="entry name" value="TPR_8"/>
    <property type="match status" value="1"/>
</dbReference>
<dbReference type="OrthoDB" id="66906at2759"/>
<dbReference type="AlphaFoldDB" id="A0A7T8KHD7"/>
<dbReference type="PANTHER" id="PTHR44395">
    <property type="match status" value="1"/>
</dbReference>
<dbReference type="GO" id="GO:0005783">
    <property type="term" value="C:endoplasmic reticulum"/>
    <property type="evidence" value="ECO:0007669"/>
    <property type="project" value="TreeGrafter"/>
</dbReference>
<dbReference type="InterPro" id="IPR011990">
    <property type="entry name" value="TPR-like_helical_dom_sf"/>
</dbReference>
<evidence type="ECO:0000313" key="2">
    <source>
        <dbReference type="Proteomes" id="UP000595437"/>
    </source>
</evidence>
<feature type="non-terminal residue" evidence="1">
    <location>
        <position position="100"/>
    </location>
</feature>
<reference evidence="2" key="1">
    <citation type="submission" date="2021-01" db="EMBL/GenBank/DDBJ databases">
        <title>Caligus Genome Assembly.</title>
        <authorList>
            <person name="Gallardo-Escarate C."/>
        </authorList>
    </citation>
    <scope>NUCLEOTIDE SEQUENCE [LARGE SCALE GENOMIC DNA]</scope>
</reference>
<gene>
    <name evidence="1" type="ORF">FKW44_000277</name>
</gene>
<dbReference type="Proteomes" id="UP000595437">
    <property type="component" value="Chromosome 1"/>
</dbReference>
<dbReference type="PANTHER" id="PTHR44395:SF1">
    <property type="entry name" value="PROTEIN O-MANNOSYL-TRANSFERASE TMTC3"/>
    <property type="match status" value="1"/>
</dbReference>
<dbReference type="SUPFAM" id="SSF48452">
    <property type="entry name" value="TPR-like"/>
    <property type="match status" value="1"/>
</dbReference>
<organism evidence="1 2">
    <name type="scientific">Caligus rogercresseyi</name>
    <name type="common">Sea louse</name>
    <dbReference type="NCBI Taxonomy" id="217165"/>
    <lineage>
        <taxon>Eukaryota</taxon>
        <taxon>Metazoa</taxon>
        <taxon>Ecdysozoa</taxon>
        <taxon>Arthropoda</taxon>
        <taxon>Crustacea</taxon>
        <taxon>Multicrustacea</taxon>
        <taxon>Hexanauplia</taxon>
        <taxon>Copepoda</taxon>
        <taxon>Siphonostomatoida</taxon>
        <taxon>Caligidae</taxon>
        <taxon>Caligus</taxon>
    </lineage>
</organism>
<dbReference type="Gene3D" id="1.25.40.10">
    <property type="entry name" value="Tetratricopeptide repeat domain"/>
    <property type="match status" value="1"/>
</dbReference>
<dbReference type="InterPro" id="IPR019734">
    <property type="entry name" value="TPR_rpt"/>
</dbReference>
<protein>
    <submittedName>
        <fullName evidence="1">Uncharacterized protein</fullName>
    </submittedName>
</protein>
<dbReference type="Pfam" id="PF13174">
    <property type="entry name" value="TPR_6"/>
    <property type="match status" value="1"/>
</dbReference>
<name>A0A7T8KHD7_CALRO</name>
<accession>A0A7T8KHD7</accession>
<evidence type="ECO:0000313" key="1">
    <source>
        <dbReference type="EMBL" id="QQP55823.1"/>
    </source>
</evidence>
<feature type="non-terminal residue" evidence="1">
    <location>
        <position position="1"/>
    </location>
</feature>
<dbReference type="GO" id="GO:0035269">
    <property type="term" value="P:protein O-linked glycosylation via mannose"/>
    <property type="evidence" value="ECO:0007669"/>
    <property type="project" value="TreeGrafter"/>
</dbReference>
<dbReference type="GO" id="GO:0000030">
    <property type="term" value="F:mannosyltransferase activity"/>
    <property type="evidence" value="ECO:0007669"/>
    <property type="project" value="TreeGrafter"/>
</dbReference>
<sequence length="100" mass="10925">KPDFRSALFNLALLLSDSGRSLEGAPFLHQLISHHPDHVKGLLLLGDLYVNHLGDLRAAEKCYRRILSLEPDNVQGLHNLCVVMVEAGDLGGARACLKEA</sequence>
<proteinExistence type="predicted"/>
<keyword evidence="2" id="KW-1185">Reference proteome</keyword>
<dbReference type="EMBL" id="CP045890">
    <property type="protein sequence ID" value="QQP55823.1"/>
    <property type="molecule type" value="Genomic_DNA"/>
</dbReference>